<dbReference type="EMBL" id="JACDTQ010003016">
    <property type="protein sequence ID" value="KAF5914976.1"/>
    <property type="molecule type" value="Genomic_DNA"/>
</dbReference>
<proteinExistence type="predicted"/>
<reference evidence="2 3" key="1">
    <citation type="journal article" date="2020" name="Mol. Biol. Evol.">
        <title>Interspecific Gene Flow and the Evolution of Specialization in Black and White Rhinoceros.</title>
        <authorList>
            <person name="Moodley Y."/>
            <person name="Westbury M.V."/>
            <person name="Russo I.M."/>
            <person name="Gopalakrishnan S."/>
            <person name="Rakotoarivelo A."/>
            <person name="Olsen R.A."/>
            <person name="Prost S."/>
            <person name="Tunstall T."/>
            <person name="Ryder O.A."/>
            <person name="Dalen L."/>
            <person name="Bruford M.W."/>
        </authorList>
    </citation>
    <scope>NUCLEOTIDE SEQUENCE [LARGE SCALE GENOMIC DNA]</scope>
    <source>
        <strain evidence="2">SBR-YM</strain>
        <tissue evidence="2">Skin</tissue>
    </source>
</reference>
<name>A0A7J7EHU1_DICBM</name>
<evidence type="ECO:0000313" key="2">
    <source>
        <dbReference type="EMBL" id="KAF5914976.1"/>
    </source>
</evidence>
<evidence type="ECO:0000256" key="1">
    <source>
        <dbReference type="SAM" id="SignalP"/>
    </source>
</evidence>
<dbReference type="Proteomes" id="UP000551758">
    <property type="component" value="Unassembled WGS sequence"/>
</dbReference>
<accession>A0A7J7EHU1</accession>
<evidence type="ECO:0000313" key="3">
    <source>
        <dbReference type="Proteomes" id="UP000551758"/>
    </source>
</evidence>
<protein>
    <submittedName>
        <fullName evidence="2">Uncharacterized protein</fullName>
    </submittedName>
</protein>
<feature type="signal peptide" evidence="1">
    <location>
        <begin position="1"/>
        <end position="16"/>
    </location>
</feature>
<keyword evidence="1" id="KW-0732">Signal</keyword>
<comment type="caution">
    <text evidence="2">The sequence shown here is derived from an EMBL/GenBank/DDBJ whole genome shotgun (WGS) entry which is preliminary data.</text>
</comment>
<gene>
    <name evidence="2" type="ORF">HPG69_011169</name>
</gene>
<dbReference type="AlphaFoldDB" id="A0A7J7EHU1"/>
<feature type="chain" id="PRO_5029623450" evidence="1">
    <location>
        <begin position="17"/>
        <end position="369"/>
    </location>
</feature>
<organism evidence="2 3">
    <name type="scientific">Diceros bicornis minor</name>
    <name type="common">South-central black rhinoceros</name>
    <dbReference type="NCBI Taxonomy" id="77932"/>
    <lineage>
        <taxon>Eukaryota</taxon>
        <taxon>Metazoa</taxon>
        <taxon>Chordata</taxon>
        <taxon>Craniata</taxon>
        <taxon>Vertebrata</taxon>
        <taxon>Euteleostomi</taxon>
        <taxon>Mammalia</taxon>
        <taxon>Eutheria</taxon>
        <taxon>Laurasiatheria</taxon>
        <taxon>Perissodactyla</taxon>
        <taxon>Rhinocerotidae</taxon>
        <taxon>Diceros</taxon>
    </lineage>
</organism>
<sequence length="369" mass="39456">MSLFLVALPVASVAEARLHGLEPREAPSKRSLQPHRGLDTAFNPGLSHALKQKTLVIGVRELPDSQMSLWRCRSRASTGQRLSIVYPFKTSVQSLRFSENPKSSGKYRALFLGTLEEASTCLSSSRGCPAELCQRRLLPRCVLAKGLSCCSQADSGWAAWPCGATHQTQTQAPLGLLGLLRKNWPPVQRALPPLQSGLGWTLAVPVEVAPGTRSRDLLAGLWGWPPRAGTSGCAGREAHQGAGKDTMSACSWKESPASTLLVAPKCLVNKRAAPLCLAVICDLCLWGQRPGAQGLGEPATLLWKMNLLRALKFLGPDPKLCAIVGAGDPAPPQDSWVGSPLHPSCFHISAEIEAFGSFIIGSMLFDICG</sequence>
<keyword evidence="3" id="KW-1185">Reference proteome</keyword>